<dbReference type="Gene3D" id="3.10.129.10">
    <property type="entry name" value="Hotdog Thioesterase"/>
    <property type="match status" value="1"/>
</dbReference>
<dbReference type="PANTHER" id="PTHR43664:SF1">
    <property type="entry name" value="BETA-METHYLMALYL-COA DEHYDRATASE"/>
    <property type="match status" value="1"/>
</dbReference>
<dbReference type="EMBL" id="CP032707">
    <property type="protein sequence ID" value="AYG95796.1"/>
    <property type="molecule type" value="Genomic_DNA"/>
</dbReference>
<dbReference type="InterPro" id="IPR002539">
    <property type="entry name" value="MaoC-like_dom"/>
</dbReference>
<keyword evidence="3" id="KW-1185">Reference proteome</keyword>
<dbReference type="Proteomes" id="UP000276984">
    <property type="component" value="Chromosome"/>
</dbReference>
<dbReference type="SUPFAM" id="SSF54637">
    <property type="entry name" value="Thioesterase/thiol ester dehydrase-isomerase"/>
    <property type="match status" value="1"/>
</dbReference>
<evidence type="ECO:0000313" key="3">
    <source>
        <dbReference type="Proteomes" id="UP000276984"/>
    </source>
</evidence>
<gene>
    <name evidence="2" type="ORF">D8I30_11890</name>
</gene>
<dbReference type="RefSeq" id="WP_121482930.1">
    <property type="nucleotide sequence ID" value="NZ_CP032707.1"/>
</dbReference>
<dbReference type="OrthoDB" id="9796589at2"/>
<organism evidence="2 3">
    <name type="scientific">Brevundimonas naejangsanensis</name>
    <dbReference type="NCBI Taxonomy" id="588932"/>
    <lineage>
        <taxon>Bacteria</taxon>
        <taxon>Pseudomonadati</taxon>
        <taxon>Pseudomonadota</taxon>
        <taxon>Alphaproteobacteria</taxon>
        <taxon>Caulobacterales</taxon>
        <taxon>Caulobacteraceae</taxon>
        <taxon>Brevundimonas</taxon>
    </lineage>
</organism>
<evidence type="ECO:0000313" key="2">
    <source>
        <dbReference type="EMBL" id="AYG95796.1"/>
    </source>
</evidence>
<protein>
    <submittedName>
        <fullName evidence="2">MaoC family dehydratase</fullName>
    </submittedName>
</protein>
<dbReference type="PANTHER" id="PTHR43664">
    <property type="entry name" value="MONOAMINE OXIDASE-RELATED"/>
    <property type="match status" value="1"/>
</dbReference>
<dbReference type="AlphaFoldDB" id="A0A494RR77"/>
<feature type="domain" description="MaoC-like" evidence="1">
    <location>
        <begin position="13"/>
        <end position="111"/>
    </location>
</feature>
<name>A0A494RR77_9CAUL</name>
<accession>A0A494RR77</accession>
<sequence length="152" mass="17159">MTDRYLDDLAVGEAWEGEPFTITEEEIVAFAEQFDPQPMHIDKAAAEAGRFGGLIASGWHVCARVMREYVDVGYFGATPMLGISIDDLRWLRPVRPGDTLTVRREILAITPSQSRPDRGTVKTRTWVRNQDGDVVMTFENLMQFPKDASVRL</sequence>
<dbReference type="CDD" id="cd03454">
    <property type="entry name" value="YdeM"/>
    <property type="match status" value="1"/>
</dbReference>
<dbReference type="InterPro" id="IPR029069">
    <property type="entry name" value="HotDog_dom_sf"/>
</dbReference>
<reference evidence="2 3" key="1">
    <citation type="submission" date="2018-10" db="EMBL/GenBank/DDBJ databases">
        <title>Complete genome sequence of Brevundimonas naejangsanensis BRV3.</title>
        <authorList>
            <person name="Berrios L."/>
            <person name="Ely B."/>
        </authorList>
    </citation>
    <scope>NUCLEOTIDE SEQUENCE [LARGE SCALE GENOMIC DNA]</scope>
    <source>
        <strain evidence="2 3">BRV3</strain>
    </source>
</reference>
<proteinExistence type="predicted"/>
<evidence type="ECO:0000259" key="1">
    <source>
        <dbReference type="Pfam" id="PF01575"/>
    </source>
</evidence>
<dbReference type="Pfam" id="PF01575">
    <property type="entry name" value="MaoC_dehydratas"/>
    <property type="match status" value="1"/>
</dbReference>
<dbReference type="InterPro" id="IPR052342">
    <property type="entry name" value="MCH/BMMD"/>
</dbReference>